<organism evidence="3 4">
    <name type="scientific">Phenylobacterium soli</name>
    <dbReference type="NCBI Taxonomy" id="2170551"/>
    <lineage>
        <taxon>Bacteria</taxon>
        <taxon>Pseudomonadati</taxon>
        <taxon>Pseudomonadota</taxon>
        <taxon>Alphaproteobacteria</taxon>
        <taxon>Caulobacterales</taxon>
        <taxon>Caulobacteraceae</taxon>
        <taxon>Phenylobacterium</taxon>
    </lineage>
</organism>
<dbReference type="InterPro" id="IPR000873">
    <property type="entry name" value="AMP-dep_synth/lig_dom"/>
</dbReference>
<dbReference type="Proteomes" id="UP000249254">
    <property type="component" value="Unassembled WGS sequence"/>
</dbReference>
<dbReference type="OrthoDB" id="9803968at2"/>
<proteinExistence type="predicted"/>
<dbReference type="EMBL" id="QFYQ01000001">
    <property type="protein sequence ID" value="RAK54802.1"/>
    <property type="molecule type" value="Genomic_DNA"/>
</dbReference>
<dbReference type="PANTHER" id="PTHR43767">
    <property type="entry name" value="LONG-CHAIN-FATTY-ACID--COA LIGASE"/>
    <property type="match status" value="1"/>
</dbReference>
<keyword evidence="1" id="KW-0436">Ligase</keyword>
<reference evidence="4" key="1">
    <citation type="submission" date="2018-05" db="EMBL/GenBank/DDBJ databases">
        <authorList>
            <person name="Li X."/>
        </authorList>
    </citation>
    <scope>NUCLEOTIDE SEQUENCE [LARGE SCALE GENOMIC DNA]</scope>
    <source>
        <strain evidence="4">LX32</strain>
    </source>
</reference>
<feature type="domain" description="AMP-dependent synthetase/ligase" evidence="2">
    <location>
        <begin position="9"/>
        <end position="332"/>
    </location>
</feature>
<dbReference type="PROSITE" id="PS00455">
    <property type="entry name" value="AMP_BINDING"/>
    <property type="match status" value="1"/>
</dbReference>
<name>A0A328AIZ0_9CAUL</name>
<dbReference type="GO" id="GO:0016874">
    <property type="term" value="F:ligase activity"/>
    <property type="evidence" value="ECO:0007669"/>
    <property type="project" value="UniProtKB-KW"/>
</dbReference>
<dbReference type="SUPFAM" id="SSF56801">
    <property type="entry name" value="Acetyl-CoA synthetase-like"/>
    <property type="match status" value="1"/>
</dbReference>
<dbReference type="RefSeq" id="WP_111528552.1">
    <property type="nucleotide sequence ID" value="NZ_JBHRSG010000004.1"/>
</dbReference>
<evidence type="ECO:0000313" key="3">
    <source>
        <dbReference type="EMBL" id="RAK54802.1"/>
    </source>
</evidence>
<dbReference type="InterPro" id="IPR042099">
    <property type="entry name" value="ANL_N_sf"/>
</dbReference>
<dbReference type="InterPro" id="IPR020845">
    <property type="entry name" value="AMP-binding_CS"/>
</dbReference>
<protein>
    <submittedName>
        <fullName evidence="3">AMP-dependent synthetase</fullName>
    </submittedName>
</protein>
<dbReference type="PANTHER" id="PTHR43767:SF8">
    <property type="entry name" value="LONG-CHAIN-FATTY-ACID--COA LIGASE"/>
    <property type="match status" value="1"/>
</dbReference>
<dbReference type="Gene3D" id="3.40.50.12780">
    <property type="entry name" value="N-terminal domain of ligase-like"/>
    <property type="match status" value="1"/>
</dbReference>
<dbReference type="InterPro" id="IPR045851">
    <property type="entry name" value="AMP-bd_C_sf"/>
</dbReference>
<comment type="caution">
    <text evidence="3">The sequence shown here is derived from an EMBL/GenBank/DDBJ whole genome shotgun (WGS) entry which is preliminary data.</text>
</comment>
<evidence type="ECO:0000256" key="1">
    <source>
        <dbReference type="ARBA" id="ARBA00022598"/>
    </source>
</evidence>
<evidence type="ECO:0000313" key="4">
    <source>
        <dbReference type="Proteomes" id="UP000249254"/>
    </source>
</evidence>
<keyword evidence="4" id="KW-1185">Reference proteome</keyword>
<gene>
    <name evidence="3" type="ORF">DJ017_09820</name>
</gene>
<accession>A0A328AIZ0</accession>
<dbReference type="Gene3D" id="3.30.300.30">
    <property type="match status" value="1"/>
</dbReference>
<dbReference type="Pfam" id="PF23562">
    <property type="entry name" value="AMP-binding_C_3"/>
    <property type="match status" value="1"/>
</dbReference>
<dbReference type="InterPro" id="IPR050237">
    <property type="entry name" value="ATP-dep_AMP-bd_enzyme"/>
</dbReference>
<evidence type="ECO:0000259" key="2">
    <source>
        <dbReference type="Pfam" id="PF00501"/>
    </source>
</evidence>
<dbReference type="AlphaFoldDB" id="A0A328AIZ0"/>
<dbReference type="Pfam" id="PF00501">
    <property type="entry name" value="AMP-binding"/>
    <property type="match status" value="1"/>
</dbReference>
<sequence>MSKVLEALARHAAERPHATALVGEGRAITYAQLERKVRRTAEWLEERLSDAAPGAPVAIALDNGPAWVVLDLALIRLGRPSLPLPPFFTPDQVQHALRDAGACAILRPPAGALDPAAEIAGAPVAARRLGLLPRPLHAGTAKITYTSGSTGRPKGVCLSQAQLEAVAASIVEVIGAPFADRHMAVLPLGVLLENVAGLYPVLLAGGCYQALPLAEIGFAPGQRPDIGRLIDVVERDGVTSLILVPELLRGLVLWLGFSGRRLPNLRLVAVGGARVSSKLIAGARAVGVPAYEGYGLSECGSVVALNTPWADRTGTAGRVLPHLEVRLEADGELVAGPRPFLGYVGGPRQDGPVHTGDLCTMDADGYVSVVGRKSNVLITSFGRNVSPEWVESELLAQPEIAQSIVFGDGAPELCALLVPSTPAVTPDDLEAAVARANAALPSYARIGRWRLRPPLDPLADEVTANGRPRRATLRETHRDFIEAES</sequence>